<reference evidence="1 2" key="1">
    <citation type="submission" date="2023-06" db="EMBL/GenBank/DDBJ databases">
        <title>Five Gram-positive bacteria isolated from mangrove sediments in Shenzhen, Guangdong, China.</title>
        <authorList>
            <person name="Yu S."/>
            <person name="Zheng W."/>
            <person name="Huang Y."/>
        </authorList>
    </citation>
    <scope>NUCLEOTIDE SEQUENCE [LARGE SCALE GENOMIC DNA]</scope>
    <source>
        <strain evidence="1 2">SaN35-3</strain>
    </source>
</reference>
<dbReference type="SUPFAM" id="SSF53254">
    <property type="entry name" value="Phosphoglycerate mutase-like"/>
    <property type="match status" value="1"/>
</dbReference>
<accession>A0ABY9JTD5</accession>
<dbReference type="Gene3D" id="3.40.50.1240">
    <property type="entry name" value="Phosphoglycerate mutase-like"/>
    <property type="match status" value="1"/>
</dbReference>
<keyword evidence="2" id="KW-1185">Reference proteome</keyword>
<dbReference type="Pfam" id="PF00300">
    <property type="entry name" value="His_Phos_1"/>
    <property type="match status" value="1"/>
</dbReference>
<protein>
    <submittedName>
        <fullName evidence="1">Histidine phosphatase family protein</fullName>
    </submittedName>
</protein>
<dbReference type="InterPro" id="IPR013078">
    <property type="entry name" value="His_Pase_superF_clade-1"/>
</dbReference>
<organism evidence="1 2">
    <name type="scientific">Bacillus carboniphilus</name>
    <dbReference type="NCBI Taxonomy" id="86663"/>
    <lineage>
        <taxon>Bacteria</taxon>
        <taxon>Bacillati</taxon>
        <taxon>Bacillota</taxon>
        <taxon>Bacilli</taxon>
        <taxon>Bacillales</taxon>
        <taxon>Bacillaceae</taxon>
        <taxon>Bacillus</taxon>
    </lineage>
</organism>
<proteinExistence type="predicted"/>
<sequence>MNTYLYLVRHGDSPKEGNERIRGLSEKGKRDALKVKDILIDEGIDVFVSSPYKRAILTIQPLANETGQGVKVHEDLMRLFKKP</sequence>
<dbReference type="InterPro" id="IPR029033">
    <property type="entry name" value="His_PPase_superfam"/>
</dbReference>
<name>A0ABY9JTD5_9BACI</name>
<dbReference type="Proteomes" id="UP001197974">
    <property type="component" value="Chromosome"/>
</dbReference>
<gene>
    <name evidence="1" type="ORF">LC087_15150</name>
</gene>
<dbReference type="CDD" id="cd07067">
    <property type="entry name" value="HP_PGM_like"/>
    <property type="match status" value="1"/>
</dbReference>
<evidence type="ECO:0000313" key="2">
    <source>
        <dbReference type="Proteomes" id="UP001197974"/>
    </source>
</evidence>
<dbReference type="EMBL" id="CP129013">
    <property type="protein sequence ID" value="WLR42089.1"/>
    <property type="molecule type" value="Genomic_DNA"/>
</dbReference>
<evidence type="ECO:0000313" key="1">
    <source>
        <dbReference type="EMBL" id="WLR42089.1"/>
    </source>
</evidence>